<dbReference type="STRING" id="1265861.BCAMP_00710"/>
<name>W7D2G3_9LIST</name>
<dbReference type="InterPro" id="IPR050288">
    <property type="entry name" value="Cellulose_deg_GH3"/>
</dbReference>
<organism evidence="4 5">
    <name type="scientific">Brochothrix campestris FSL F6-1037</name>
    <dbReference type="NCBI Taxonomy" id="1265861"/>
    <lineage>
        <taxon>Bacteria</taxon>
        <taxon>Bacillati</taxon>
        <taxon>Bacillota</taxon>
        <taxon>Bacilli</taxon>
        <taxon>Bacillales</taxon>
        <taxon>Listeriaceae</taxon>
        <taxon>Brochothrix</taxon>
    </lineage>
</organism>
<dbReference type="FunFam" id="2.60.40.10:FF:000495">
    <property type="entry name" value="Periplasmic beta-glucosidase"/>
    <property type="match status" value="1"/>
</dbReference>
<evidence type="ECO:0000256" key="1">
    <source>
        <dbReference type="ARBA" id="ARBA00005336"/>
    </source>
</evidence>
<dbReference type="SMART" id="SM01217">
    <property type="entry name" value="Fn3_like"/>
    <property type="match status" value="1"/>
</dbReference>
<dbReference type="OrthoDB" id="9805821at2"/>
<dbReference type="Pfam" id="PF14310">
    <property type="entry name" value="Fn3-like"/>
    <property type="match status" value="1"/>
</dbReference>
<dbReference type="PRINTS" id="PR00133">
    <property type="entry name" value="GLHYDRLASE3"/>
</dbReference>
<dbReference type="AlphaFoldDB" id="W7D2G3"/>
<dbReference type="InterPro" id="IPR001764">
    <property type="entry name" value="Glyco_hydro_3_N"/>
</dbReference>
<dbReference type="PATRIC" id="fig|1265861.3.peg.138"/>
<protein>
    <submittedName>
        <fullName evidence="4">Glycoside hydrolase</fullName>
    </submittedName>
</protein>
<reference evidence="4 5" key="1">
    <citation type="submission" date="2012-12" db="EMBL/GenBank/DDBJ databases">
        <title>Novel taxa of Listeriaceae from agricultural environments in the United States.</title>
        <authorList>
            <person name="den Bakker H.C."/>
            <person name="Allred A."/>
            <person name="Warchocki S."/>
            <person name="Wright E.M."/>
            <person name="Burrell A."/>
            <person name="Nightingale K.K."/>
            <person name="Kephart D."/>
            <person name="Wiedmann M."/>
        </authorList>
    </citation>
    <scope>NUCLEOTIDE SEQUENCE [LARGE SCALE GENOMIC DNA]</scope>
    <source>
        <strain evidence="4 5">FSL F6-1037</strain>
    </source>
</reference>
<evidence type="ECO:0000256" key="2">
    <source>
        <dbReference type="ARBA" id="ARBA00022801"/>
    </source>
</evidence>
<evidence type="ECO:0000313" key="5">
    <source>
        <dbReference type="Proteomes" id="UP000019243"/>
    </source>
</evidence>
<dbReference type="GO" id="GO:0008422">
    <property type="term" value="F:beta-glucosidase activity"/>
    <property type="evidence" value="ECO:0007669"/>
    <property type="project" value="UniProtKB-ARBA"/>
</dbReference>
<comment type="caution">
    <text evidence="4">The sequence shown here is derived from an EMBL/GenBank/DDBJ whole genome shotgun (WGS) entry which is preliminary data.</text>
</comment>
<evidence type="ECO:0000313" key="4">
    <source>
        <dbReference type="EMBL" id="EUJ42106.1"/>
    </source>
</evidence>
<dbReference type="InterPro" id="IPR017853">
    <property type="entry name" value="GH"/>
</dbReference>
<dbReference type="Gene3D" id="2.60.40.10">
    <property type="entry name" value="Immunoglobulins"/>
    <property type="match status" value="1"/>
</dbReference>
<dbReference type="PANTHER" id="PTHR42715:SF10">
    <property type="entry name" value="BETA-GLUCOSIDASE"/>
    <property type="match status" value="1"/>
</dbReference>
<dbReference type="EMBL" id="AODH01000002">
    <property type="protein sequence ID" value="EUJ42106.1"/>
    <property type="molecule type" value="Genomic_DNA"/>
</dbReference>
<feature type="domain" description="Fibronectin type III-like" evidence="3">
    <location>
        <begin position="584"/>
        <end position="654"/>
    </location>
</feature>
<gene>
    <name evidence="4" type="ORF">BCAMP_00710</name>
</gene>
<dbReference type="InterPro" id="IPR026891">
    <property type="entry name" value="Fn3-like"/>
</dbReference>
<dbReference type="InterPro" id="IPR036962">
    <property type="entry name" value="Glyco_hydro_3_N_sf"/>
</dbReference>
<dbReference type="GO" id="GO:0005975">
    <property type="term" value="P:carbohydrate metabolic process"/>
    <property type="evidence" value="ECO:0007669"/>
    <property type="project" value="InterPro"/>
</dbReference>
<dbReference type="RefSeq" id="WP_035312858.1">
    <property type="nucleotide sequence ID" value="NZ_AODH01000002.1"/>
</dbReference>
<dbReference type="Gene3D" id="3.40.50.1700">
    <property type="entry name" value="Glycoside hydrolase family 3 C-terminal domain"/>
    <property type="match status" value="1"/>
</dbReference>
<proteinExistence type="inferred from homology"/>
<dbReference type="InterPro" id="IPR013783">
    <property type="entry name" value="Ig-like_fold"/>
</dbReference>
<dbReference type="SUPFAM" id="SSF52279">
    <property type="entry name" value="Beta-D-glucan exohydrolase, C-terminal domain"/>
    <property type="match status" value="1"/>
</dbReference>
<keyword evidence="5" id="KW-1185">Reference proteome</keyword>
<comment type="similarity">
    <text evidence="1">Belongs to the glycosyl hydrolase 3 family.</text>
</comment>
<dbReference type="Pfam" id="PF01915">
    <property type="entry name" value="Glyco_hydro_3_C"/>
    <property type="match status" value="1"/>
</dbReference>
<accession>W7D2G3</accession>
<dbReference type="SUPFAM" id="SSF51445">
    <property type="entry name" value="(Trans)glycosidases"/>
    <property type="match status" value="1"/>
</dbReference>
<dbReference type="InterPro" id="IPR036881">
    <property type="entry name" value="Glyco_hydro_3_C_sf"/>
</dbReference>
<sequence length="755" mass="82568">MTIKQIVSQLTLAEKASLCSGQDFWHLKGIERLNLPSIMVTDGPHGLRKQRPDANDHLGVFDSVPAICFPSAAGMAASWNKALLFEVGEALGEACVSEQISVLLGPGVNIKRSPLCGRNFEYFSEDPLLAAQLATQQVKGIQTHPVGTSLKHFAVNNQEERRMTIDARVDERSLREIYLAAFEAVVKEAQPATVMSSYNRVNGEYASESERLLTTILRDEWGFEGAVVSDWGAVNHRVAALKAGLELDMPANNGYSDSLIVAAVEDGSLDEAVVDQAAERVLRLIEMTKPQANPAPYDLAAHHQLARRVASESMVLLKNEADLLPLSKERDVVIIGELAQTPRYQGSGSSKINPTMVETIRTEMQSAAPLATVSYAQGYELATDDSDEGLIAEAVAMATTADQLVVVLGLPDRYESEGYDRQHLRLPANQLQLIERLSAVNERIVVVLSNGAPIEMPWIDKVDAVLEAYLGGQAAGGAVSDLLYGDVNPSGKLAETFPLRLADTPAHLNFPGANDVVDYNEGLFVGYRYYEAKAMETLFPFGHGLSYTQFDYQQMSVNRTALTDEETVEVAVTIANSGARAGQEIVQLYVQDLQSTVIRPLKELKAFTKVRLAPGETKTVTLTLDKRAFSYYDVSINDWHVETGEFALLVGRSSAVIELRETVHVTSTQPLPVAMTRNSTVGDIMCHPATRETAQHFFKQLEMPFNIAEMDFEAEALDLGAAMLKNMPLRGIVSFSQGQFSEEQLAAFLNALNAN</sequence>
<dbReference type="InterPro" id="IPR002772">
    <property type="entry name" value="Glyco_hydro_3_C"/>
</dbReference>
<evidence type="ECO:0000259" key="3">
    <source>
        <dbReference type="SMART" id="SM01217"/>
    </source>
</evidence>
<keyword evidence="2 4" id="KW-0378">Hydrolase</keyword>
<dbReference type="Gene3D" id="3.20.20.300">
    <property type="entry name" value="Glycoside hydrolase, family 3, N-terminal domain"/>
    <property type="match status" value="1"/>
</dbReference>
<dbReference type="Proteomes" id="UP000019243">
    <property type="component" value="Unassembled WGS sequence"/>
</dbReference>
<dbReference type="Pfam" id="PF00933">
    <property type="entry name" value="Glyco_hydro_3"/>
    <property type="match status" value="1"/>
</dbReference>
<dbReference type="PANTHER" id="PTHR42715">
    <property type="entry name" value="BETA-GLUCOSIDASE"/>
    <property type="match status" value="1"/>
</dbReference>